<reference evidence="1" key="1">
    <citation type="submission" date="2015-05" db="UniProtKB">
        <authorList>
            <consortium name="EnsemblMetazoa"/>
        </authorList>
    </citation>
    <scope>IDENTIFICATION</scope>
</reference>
<dbReference type="AlphaFoldDB" id="T1IFY9"/>
<evidence type="ECO:0000313" key="1">
    <source>
        <dbReference type="EnsemblMetazoa" id="RPRC015208-PA"/>
    </source>
</evidence>
<evidence type="ECO:0000313" key="2">
    <source>
        <dbReference type="Proteomes" id="UP000015103"/>
    </source>
</evidence>
<dbReference type="FunCoup" id="T1IFY9">
    <property type="interactions" value="14"/>
</dbReference>
<dbReference type="eggNOG" id="ENOG502QSNB">
    <property type="taxonomic scope" value="Eukaryota"/>
</dbReference>
<dbReference type="EMBL" id="ACPB03004178">
    <property type="status" value="NOT_ANNOTATED_CDS"/>
    <property type="molecule type" value="Genomic_DNA"/>
</dbReference>
<dbReference type="PANTHER" id="PTHR20957">
    <property type="entry name" value="RNA-BINDING PROTEIN 48"/>
    <property type="match status" value="1"/>
</dbReference>
<dbReference type="STRING" id="13249.T1IFY9"/>
<dbReference type="InParanoid" id="T1IFY9"/>
<sequence>MNKNNEDAIVLPHHVPEEFCRSRAIYRQGKKLTAVKVYTVSKESSHLLIFNVPAINLSTELRLLCERFGKLALFEKLAKGIELEEFTDVFHVNYLKEPSARLFFFRYAKKFLDNRSFYGGFLHVCYAPEKETLEETRLKLITRRNEIAVRTGRKVKTKSLIPSRFNKILKKRPAILESTYVEESGTSYLNLVPNLDNQKVPQLASVPPTLIPVPILKKKTYCKEEPPKKIPRIVFHKNNNSE</sequence>
<dbReference type="HOGENOM" id="CLU_094699_0_0_1"/>
<proteinExistence type="predicted"/>
<dbReference type="GO" id="GO:0005654">
    <property type="term" value="C:nucleoplasm"/>
    <property type="evidence" value="ECO:0007669"/>
    <property type="project" value="TreeGrafter"/>
</dbReference>
<accession>T1IFY9</accession>
<protein>
    <submittedName>
        <fullName evidence="1">Uncharacterized protein</fullName>
    </submittedName>
</protein>
<dbReference type="VEuPathDB" id="VectorBase:RPRC015208"/>
<dbReference type="InterPro" id="IPR039599">
    <property type="entry name" value="RBM48"/>
</dbReference>
<name>T1IFY9_RHOPR</name>
<organism evidence="1 2">
    <name type="scientific">Rhodnius prolixus</name>
    <name type="common">Triatomid bug</name>
    <dbReference type="NCBI Taxonomy" id="13249"/>
    <lineage>
        <taxon>Eukaryota</taxon>
        <taxon>Metazoa</taxon>
        <taxon>Ecdysozoa</taxon>
        <taxon>Arthropoda</taxon>
        <taxon>Hexapoda</taxon>
        <taxon>Insecta</taxon>
        <taxon>Pterygota</taxon>
        <taxon>Neoptera</taxon>
        <taxon>Paraneoptera</taxon>
        <taxon>Hemiptera</taxon>
        <taxon>Heteroptera</taxon>
        <taxon>Panheteroptera</taxon>
        <taxon>Cimicomorpha</taxon>
        <taxon>Reduviidae</taxon>
        <taxon>Triatominae</taxon>
        <taxon>Rhodnius</taxon>
    </lineage>
</organism>
<dbReference type="Proteomes" id="UP000015103">
    <property type="component" value="Unassembled WGS sequence"/>
</dbReference>
<dbReference type="PANTHER" id="PTHR20957:SF0">
    <property type="entry name" value="RNA-BINDING PROTEIN 48"/>
    <property type="match status" value="1"/>
</dbReference>
<dbReference type="EnsemblMetazoa" id="RPRC015208-RA">
    <property type="protein sequence ID" value="RPRC015208-PA"/>
    <property type="gene ID" value="RPRC015208"/>
</dbReference>
<keyword evidence="2" id="KW-1185">Reference proteome</keyword>